<evidence type="ECO:0000313" key="2">
    <source>
        <dbReference type="Proteomes" id="UP001239111"/>
    </source>
</evidence>
<gene>
    <name evidence="1" type="ORF">QAD02_002900</name>
</gene>
<accession>A0ACC2NL64</accession>
<dbReference type="Proteomes" id="UP001239111">
    <property type="component" value="Chromosome 3"/>
</dbReference>
<keyword evidence="2" id="KW-1185">Reference proteome</keyword>
<sequence length="325" mass="38099">MTIDHPDAYRDKHHITFLDNGLVSESQYYILLIHLREEFIVGRYSTLANHPIRDYRALDSEKRPPSIYLPNTVFDISLEDFQTLRLHGTDEGRYVEARIVDAFGAILLERQCEDVLVVPANVPAASLARQEPLSPDLVMFHIRGEIKGELFMLYLFNRHWCLFMIDARRESVTHLDSKLEQEHVMSGRSLMCFENFRTFLKSSLNVSDSNLENIQWRCEDWPGKIPLQADNFNCAPYLMHTIVRRAKELPFHENFDPMRYIVKISQKLLRHSDDMRNTCLKCESLSVTLDTSPKIVCIICHRWIHRMCPRFDIGECAFVRVNLKR</sequence>
<dbReference type="EMBL" id="CM056743">
    <property type="protein sequence ID" value="KAJ8671641.1"/>
    <property type="molecule type" value="Genomic_DNA"/>
</dbReference>
<organism evidence="1 2">
    <name type="scientific">Eretmocerus hayati</name>
    <dbReference type="NCBI Taxonomy" id="131215"/>
    <lineage>
        <taxon>Eukaryota</taxon>
        <taxon>Metazoa</taxon>
        <taxon>Ecdysozoa</taxon>
        <taxon>Arthropoda</taxon>
        <taxon>Hexapoda</taxon>
        <taxon>Insecta</taxon>
        <taxon>Pterygota</taxon>
        <taxon>Neoptera</taxon>
        <taxon>Endopterygota</taxon>
        <taxon>Hymenoptera</taxon>
        <taxon>Apocrita</taxon>
        <taxon>Proctotrupomorpha</taxon>
        <taxon>Chalcidoidea</taxon>
        <taxon>Aphelinidae</taxon>
        <taxon>Aphelininae</taxon>
        <taxon>Eretmocerus</taxon>
    </lineage>
</organism>
<evidence type="ECO:0000313" key="1">
    <source>
        <dbReference type="EMBL" id="KAJ8671641.1"/>
    </source>
</evidence>
<reference evidence="1" key="1">
    <citation type="submission" date="2023-04" db="EMBL/GenBank/DDBJ databases">
        <title>A chromosome-level genome assembly of the parasitoid wasp Eretmocerus hayati.</title>
        <authorList>
            <person name="Zhong Y."/>
            <person name="Liu S."/>
            <person name="Liu Y."/>
        </authorList>
    </citation>
    <scope>NUCLEOTIDE SEQUENCE</scope>
    <source>
        <strain evidence="1">ZJU_SS_LIU_2023</strain>
    </source>
</reference>
<comment type="caution">
    <text evidence="1">The sequence shown here is derived from an EMBL/GenBank/DDBJ whole genome shotgun (WGS) entry which is preliminary data.</text>
</comment>
<proteinExistence type="predicted"/>
<name>A0ACC2NL64_9HYME</name>
<protein>
    <submittedName>
        <fullName evidence="1">Uncharacterized protein</fullName>
    </submittedName>
</protein>